<evidence type="ECO:0000256" key="3">
    <source>
        <dbReference type="ARBA" id="ARBA00023274"/>
    </source>
</evidence>
<protein>
    <recommendedName>
        <fullName evidence="4 5">Small ribosomal subunit protein uS2</fullName>
    </recommendedName>
</protein>
<keyword evidence="3 5" id="KW-0687">Ribonucleoprotein</keyword>
<evidence type="ECO:0000256" key="7">
    <source>
        <dbReference type="SAM" id="MobiDB-lite"/>
    </source>
</evidence>
<dbReference type="PROSITE" id="PS00962">
    <property type="entry name" value="RIBOSOMAL_S2_1"/>
    <property type="match status" value="1"/>
</dbReference>
<evidence type="ECO:0000313" key="8">
    <source>
        <dbReference type="EMBL" id="HIR66297.1"/>
    </source>
</evidence>
<evidence type="ECO:0000256" key="6">
    <source>
        <dbReference type="RuleBase" id="RU003631"/>
    </source>
</evidence>
<dbReference type="AlphaFoldDB" id="A0A9D1E4E3"/>
<dbReference type="GO" id="GO:0003735">
    <property type="term" value="F:structural constituent of ribosome"/>
    <property type="evidence" value="ECO:0007669"/>
    <property type="project" value="InterPro"/>
</dbReference>
<gene>
    <name evidence="5 8" type="primary">rpsB</name>
    <name evidence="8" type="ORF">IAC95_05410</name>
</gene>
<comment type="caution">
    <text evidence="8">The sequence shown here is derived from an EMBL/GenBank/DDBJ whole genome shotgun (WGS) entry which is preliminary data.</text>
</comment>
<reference evidence="8" key="1">
    <citation type="submission" date="2020-10" db="EMBL/GenBank/DDBJ databases">
        <authorList>
            <person name="Gilroy R."/>
        </authorList>
    </citation>
    <scope>NUCLEOTIDE SEQUENCE</scope>
    <source>
        <strain evidence="8">CHK121-14286</strain>
    </source>
</reference>
<keyword evidence="2 5" id="KW-0689">Ribosomal protein</keyword>
<dbReference type="CDD" id="cd01425">
    <property type="entry name" value="RPS2"/>
    <property type="match status" value="1"/>
</dbReference>
<evidence type="ECO:0000256" key="2">
    <source>
        <dbReference type="ARBA" id="ARBA00022980"/>
    </source>
</evidence>
<evidence type="ECO:0000313" key="9">
    <source>
        <dbReference type="Proteomes" id="UP000824200"/>
    </source>
</evidence>
<evidence type="ECO:0000256" key="4">
    <source>
        <dbReference type="ARBA" id="ARBA00035256"/>
    </source>
</evidence>
<dbReference type="Proteomes" id="UP000824200">
    <property type="component" value="Unassembled WGS sequence"/>
</dbReference>
<evidence type="ECO:0000256" key="1">
    <source>
        <dbReference type="ARBA" id="ARBA00006242"/>
    </source>
</evidence>
<dbReference type="GO" id="GO:0006412">
    <property type="term" value="P:translation"/>
    <property type="evidence" value="ECO:0007669"/>
    <property type="project" value="UniProtKB-UniRule"/>
</dbReference>
<name>A0A9D1E4E3_9BACT</name>
<dbReference type="SUPFAM" id="SSF52313">
    <property type="entry name" value="Ribosomal protein S2"/>
    <property type="match status" value="1"/>
</dbReference>
<dbReference type="HAMAP" id="MF_00291_B">
    <property type="entry name" value="Ribosomal_uS2_B"/>
    <property type="match status" value="1"/>
</dbReference>
<comment type="similarity">
    <text evidence="1 5 6">Belongs to the universal ribosomal protein uS2 family.</text>
</comment>
<dbReference type="EMBL" id="DVHL01000044">
    <property type="protein sequence ID" value="HIR66297.1"/>
    <property type="molecule type" value="Genomic_DNA"/>
</dbReference>
<dbReference type="Gene3D" id="1.10.287.610">
    <property type="entry name" value="Helix hairpin bin"/>
    <property type="match status" value="1"/>
</dbReference>
<dbReference type="InterPro" id="IPR005706">
    <property type="entry name" value="Ribosomal_uS2_bac/mit/plastid"/>
</dbReference>
<dbReference type="PRINTS" id="PR00395">
    <property type="entry name" value="RIBOSOMALS2"/>
</dbReference>
<sequence length="251" mass="27924">MAVVSMKQLLEAGVHFGHQTRRWNPKMKKYIYTERNDIHIIDLQQTLPQTEVAYKFVRDIAAEGKPVLFVGTKKQAQEAIKTEAERCGMYYINNRWLGGTLTNYKTIKSRIERLNKINQMEKLGELDVLPKKEVAKMLEERDKLQANLGGIKDMKGMPGCIFIVDPKKESIAVSEAHALNIPIVAIVDTNCDPDQVDVVIPGNDDAIGAIKLIASIISGAVIEAKEGTVMTAPEDDETKTNTTVDEETNNG</sequence>
<dbReference type="InterPro" id="IPR023591">
    <property type="entry name" value="Ribosomal_uS2_flav_dom_sf"/>
</dbReference>
<dbReference type="InterPro" id="IPR001865">
    <property type="entry name" value="Ribosomal_uS2"/>
</dbReference>
<dbReference type="GO" id="GO:0022627">
    <property type="term" value="C:cytosolic small ribosomal subunit"/>
    <property type="evidence" value="ECO:0007669"/>
    <property type="project" value="TreeGrafter"/>
</dbReference>
<dbReference type="Gene3D" id="3.40.50.10490">
    <property type="entry name" value="Glucose-6-phosphate isomerase like protein, domain 1"/>
    <property type="match status" value="1"/>
</dbReference>
<reference evidence="8" key="2">
    <citation type="journal article" date="2021" name="PeerJ">
        <title>Extensive microbial diversity within the chicken gut microbiome revealed by metagenomics and culture.</title>
        <authorList>
            <person name="Gilroy R."/>
            <person name="Ravi A."/>
            <person name="Getino M."/>
            <person name="Pursley I."/>
            <person name="Horton D.L."/>
            <person name="Alikhan N.F."/>
            <person name="Baker D."/>
            <person name="Gharbi K."/>
            <person name="Hall N."/>
            <person name="Watson M."/>
            <person name="Adriaenssens E.M."/>
            <person name="Foster-Nyarko E."/>
            <person name="Jarju S."/>
            <person name="Secka A."/>
            <person name="Antonio M."/>
            <person name="Oren A."/>
            <person name="Chaudhuri R.R."/>
            <person name="La Ragione R."/>
            <person name="Hildebrand F."/>
            <person name="Pallen M.J."/>
        </authorList>
    </citation>
    <scope>NUCLEOTIDE SEQUENCE</scope>
    <source>
        <strain evidence="8">CHK121-14286</strain>
    </source>
</reference>
<dbReference type="PANTHER" id="PTHR12534:SF0">
    <property type="entry name" value="SMALL RIBOSOMAL SUBUNIT PROTEIN US2M"/>
    <property type="match status" value="1"/>
</dbReference>
<dbReference type="PANTHER" id="PTHR12534">
    <property type="entry name" value="30S RIBOSOMAL PROTEIN S2 PROKARYOTIC AND ORGANELLAR"/>
    <property type="match status" value="1"/>
</dbReference>
<dbReference type="FunFam" id="1.10.287.610:FF:000001">
    <property type="entry name" value="30S ribosomal protein S2"/>
    <property type="match status" value="1"/>
</dbReference>
<feature type="region of interest" description="Disordered" evidence="7">
    <location>
        <begin position="232"/>
        <end position="251"/>
    </location>
</feature>
<proteinExistence type="inferred from homology"/>
<organism evidence="8 9">
    <name type="scientific">Candidatus Fimimonas gallinarum</name>
    <dbReference type="NCBI Taxonomy" id="2840821"/>
    <lineage>
        <taxon>Bacteria</taxon>
        <taxon>Pseudomonadati</taxon>
        <taxon>Myxococcota</taxon>
        <taxon>Myxococcia</taxon>
        <taxon>Myxococcales</taxon>
        <taxon>Cystobacterineae</taxon>
        <taxon>Myxococcaceae</taxon>
        <taxon>Myxococcaceae incertae sedis</taxon>
        <taxon>Candidatus Fimimonas</taxon>
    </lineage>
</organism>
<dbReference type="PROSITE" id="PS00963">
    <property type="entry name" value="RIBOSOMAL_S2_2"/>
    <property type="match status" value="1"/>
</dbReference>
<dbReference type="Pfam" id="PF00318">
    <property type="entry name" value="Ribosomal_S2"/>
    <property type="match status" value="1"/>
</dbReference>
<accession>A0A9D1E4E3</accession>
<evidence type="ECO:0000256" key="5">
    <source>
        <dbReference type="HAMAP-Rule" id="MF_00291"/>
    </source>
</evidence>
<dbReference type="NCBIfam" id="TIGR01011">
    <property type="entry name" value="rpsB_bact"/>
    <property type="match status" value="1"/>
</dbReference>
<dbReference type="InterPro" id="IPR018130">
    <property type="entry name" value="Ribosomal_uS2_CS"/>
</dbReference>